<dbReference type="Gene3D" id="3.30.2310.40">
    <property type="match status" value="1"/>
</dbReference>
<evidence type="ECO:0000313" key="1">
    <source>
        <dbReference type="EMBL" id="MFM9414126.1"/>
    </source>
</evidence>
<evidence type="ECO:0000313" key="2">
    <source>
        <dbReference type="Proteomes" id="UP001631949"/>
    </source>
</evidence>
<protein>
    <submittedName>
        <fullName evidence="1">Uncharacterized protein</fullName>
    </submittedName>
</protein>
<dbReference type="InterPro" id="IPR038493">
    <property type="entry name" value="MqsR_sf"/>
</dbReference>
<sequence>MDITEKEVETYLEEAKALIRDGDYRIARNANRSDNNDLFLEYVLSEAEAEKILLSLSTKDFSEARRNQKEGYGHELLYIFGKKVELLERFGANLVIVPLYIKLNRIENKILIVVSFHKQKYKLIYCFKD</sequence>
<dbReference type="EMBL" id="JBJUVG010000010">
    <property type="protein sequence ID" value="MFM9414126.1"/>
    <property type="molecule type" value="Genomic_DNA"/>
</dbReference>
<dbReference type="RefSeq" id="WP_408977741.1">
    <property type="nucleotide sequence ID" value="NZ_JBJUVG010000010.1"/>
</dbReference>
<dbReference type="Proteomes" id="UP001631949">
    <property type="component" value="Unassembled WGS sequence"/>
</dbReference>
<comment type="caution">
    <text evidence="1">The sequence shown here is derived from an EMBL/GenBank/DDBJ whole genome shotgun (WGS) entry which is preliminary data.</text>
</comment>
<reference evidence="1 2" key="1">
    <citation type="journal article" date="2016" name="Int. J. Syst. Evol. Microbiol.">
        <title>Peptococcus simiae sp. nov., isolated from rhesus macaque faeces and emended description of the genus Peptococcus.</title>
        <authorList>
            <person name="Shkoporov A.N."/>
            <person name="Efimov B.A."/>
            <person name="Kondova I."/>
            <person name="Ouwerling B."/>
            <person name="Chaplin A.V."/>
            <person name="Shcherbakova V.A."/>
            <person name="Langermans J.A.M."/>
        </authorList>
    </citation>
    <scope>NUCLEOTIDE SEQUENCE [LARGE SCALE GENOMIC DNA]</scope>
    <source>
        <strain evidence="1 2">M108</strain>
    </source>
</reference>
<keyword evidence="2" id="KW-1185">Reference proteome</keyword>
<organism evidence="1 2">
    <name type="scientific">Peptococcus simiae</name>
    <dbReference type="NCBI Taxonomy" id="1643805"/>
    <lineage>
        <taxon>Bacteria</taxon>
        <taxon>Bacillati</taxon>
        <taxon>Bacillota</taxon>
        <taxon>Clostridia</taxon>
        <taxon>Eubacteriales</taxon>
        <taxon>Peptococcaceae</taxon>
        <taxon>Peptococcus</taxon>
    </lineage>
</organism>
<gene>
    <name evidence="1" type="ORF">ACKQTC_07075</name>
</gene>
<accession>A0ABW9GZU9</accession>
<name>A0ABW9GZU9_9FIRM</name>
<proteinExistence type="predicted"/>